<reference evidence="21 22" key="1">
    <citation type="submission" date="2020-08" db="EMBL/GenBank/DDBJ databases">
        <title>Croceimicrobium hydrocarbonivorans gen. nov., sp. nov., a novel marine bacterium isolated from a bacterial consortium that degrades polyethylene terephthalate.</title>
        <authorList>
            <person name="Liu R."/>
        </authorList>
    </citation>
    <scope>NUCLEOTIDE SEQUENCE [LARGE SCALE GENOMIC DNA]</scope>
    <source>
        <strain evidence="21 22">A20-9</strain>
    </source>
</reference>
<dbReference type="InterPro" id="IPR011006">
    <property type="entry name" value="CheY-like_superfamily"/>
</dbReference>
<dbReference type="PANTHER" id="PTHR45339">
    <property type="entry name" value="HYBRID SIGNAL TRANSDUCTION HISTIDINE KINASE J"/>
    <property type="match status" value="1"/>
</dbReference>
<dbReference type="RefSeq" id="WP_210759802.1">
    <property type="nucleotide sequence ID" value="NZ_CP060139.1"/>
</dbReference>
<evidence type="ECO:0000256" key="12">
    <source>
        <dbReference type="ARBA" id="ARBA00023136"/>
    </source>
</evidence>
<evidence type="ECO:0000256" key="10">
    <source>
        <dbReference type="ARBA" id="ARBA00022989"/>
    </source>
</evidence>
<keyword evidence="16" id="KW-0175">Coiled coil</keyword>
<keyword evidence="6 17" id="KW-0812">Transmembrane</keyword>
<comment type="subcellular location">
    <subcellularLocation>
        <location evidence="2">Membrane</location>
        <topology evidence="2">Multi-pass membrane protein</topology>
    </subcellularLocation>
</comment>
<feature type="transmembrane region" description="Helical" evidence="17">
    <location>
        <begin position="6"/>
        <end position="26"/>
    </location>
</feature>
<evidence type="ECO:0000259" key="20">
    <source>
        <dbReference type="PROSITE" id="PS50112"/>
    </source>
</evidence>
<evidence type="ECO:0000313" key="21">
    <source>
        <dbReference type="EMBL" id="QNR25275.1"/>
    </source>
</evidence>
<keyword evidence="22" id="KW-1185">Reference proteome</keyword>
<dbReference type="GO" id="GO:0000155">
    <property type="term" value="F:phosphorelay sensor kinase activity"/>
    <property type="evidence" value="ECO:0007669"/>
    <property type="project" value="InterPro"/>
</dbReference>
<dbReference type="Gene3D" id="3.30.450.40">
    <property type="match status" value="1"/>
</dbReference>
<dbReference type="SUPFAM" id="SSF55785">
    <property type="entry name" value="PYP-like sensor domain (PAS domain)"/>
    <property type="match status" value="1"/>
</dbReference>
<accession>A0A7H0VHS7</accession>
<protein>
    <recommendedName>
        <fullName evidence="14">Sensory/regulatory protein RpfC</fullName>
        <ecNumber evidence="3">2.7.13.3</ecNumber>
    </recommendedName>
</protein>
<dbReference type="Gene3D" id="3.30.565.10">
    <property type="entry name" value="Histidine kinase-like ATPase, C-terminal domain"/>
    <property type="match status" value="1"/>
</dbReference>
<dbReference type="InterPro" id="IPR003018">
    <property type="entry name" value="GAF"/>
</dbReference>
<evidence type="ECO:0000259" key="18">
    <source>
        <dbReference type="PROSITE" id="PS50109"/>
    </source>
</evidence>
<dbReference type="SUPFAM" id="SSF52172">
    <property type="entry name" value="CheY-like"/>
    <property type="match status" value="2"/>
</dbReference>
<organism evidence="21 22">
    <name type="scientific">Croceimicrobium hydrocarbonivorans</name>
    <dbReference type="NCBI Taxonomy" id="2761580"/>
    <lineage>
        <taxon>Bacteria</taxon>
        <taxon>Pseudomonadati</taxon>
        <taxon>Bacteroidota</taxon>
        <taxon>Flavobacteriia</taxon>
        <taxon>Flavobacteriales</taxon>
        <taxon>Owenweeksiaceae</taxon>
        <taxon>Croceimicrobium</taxon>
    </lineage>
</organism>
<proteinExistence type="predicted"/>
<dbReference type="InterPro" id="IPR005467">
    <property type="entry name" value="His_kinase_dom"/>
</dbReference>
<evidence type="ECO:0000256" key="1">
    <source>
        <dbReference type="ARBA" id="ARBA00000085"/>
    </source>
</evidence>
<name>A0A7H0VHS7_9FLAO</name>
<dbReference type="Gene3D" id="3.40.50.2300">
    <property type="match status" value="2"/>
</dbReference>
<evidence type="ECO:0000256" key="2">
    <source>
        <dbReference type="ARBA" id="ARBA00004141"/>
    </source>
</evidence>
<dbReference type="CDD" id="cd16922">
    <property type="entry name" value="HATPase_EvgS-ArcB-TorS-like"/>
    <property type="match status" value="1"/>
</dbReference>
<dbReference type="SUPFAM" id="SSF55781">
    <property type="entry name" value="GAF domain-like"/>
    <property type="match status" value="1"/>
</dbReference>
<dbReference type="Pfam" id="PF00072">
    <property type="entry name" value="Response_reg"/>
    <property type="match status" value="2"/>
</dbReference>
<dbReference type="NCBIfam" id="TIGR00229">
    <property type="entry name" value="sensory_box"/>
    <property type="match status" value="1"/>
</dbReference>
<dbReference type="PRINTS" id="PR00344">
    <property type="entry name" value="BCTRLSENSOR"/>
</dbReference>
<feature type="coiled-coil region" evidence="16">
    <location>
        <begin position="66"/>
        <end position="93"/>
    </location>
</feature>
<dbReference type="PROSITE" id="PS50112">
    <property type="entry name" value="PAS"/>
    <property type="match status" value="1"/>
</dbReference>
<dbReference type="InterPro" id="IPR003594">
    <property type="entry name" value="HATPase_dom"/>
</dbReference>
<feature type="domain" description="Response regulatory" evidence="19">
    <location>
        <begin position="816"/>
        <end position="929"/>
    </location>
</feature>
<comment type="catalytic activity">
    <reaction evidence="1">
        <text>ATP + protein L-histidine = ADP + protein N-phospho-L-histidine.</text>
        <dbReference type="EC" id="2.7.13.3"/>
    </reaction>
</comment>
<dbReference type="InterPro" id="IPR036097">
    <property type="entry name" value="HisK_dim/P_sf"/>
</dbReference>
<dbReference type="SMART" id="SM00388">
    <property type="entry name" value="HisKA"/>
    <property type="match status" value="1"/>
</dbReference>
<feature type="modified residue" description="4-aspartylphosphate" evidence="15">
    <location>
        <position position="865"/>
    </location>
</feature>
<keyword evidence="8" id="KW-0418">Kinase</keyword>
<keyword evidence="11" id="KW-0902">Two-component regulatory system</keyword>
<feature type="transmembrane region" description="Helical" evidence="17">
    <location>
        <begin position="183"/>
        <end position="204"/>
    </location>
</feature>
<evidence type="ECO:0000256" key="6">
    <source>
        <dbReference type="ARBA" id="ARBA00022692"/>
    </source>
</evidence>
<dbReference type="CDD" id="cd17546">
    <property type="entry name" value="REC_hyHK_CKI1_RcsC-like"/>
    <property type="match status" value="2"/>
</dbReference>
<keyword evidence="7" id="KW-0547">Nucleotide-binding</keyword>
<gene>
    <name evidence="21" type="ORF">H4K34_05395</name>
</gene>
<dbReference type="Pfam" id="PF01590">
    <property type="entry name" value="GAF"/>
    <property type="match status" value="1"/>
</dbReference>
<keyword evidence="10 17" id="KW-1133">Transmembrane helix</keyword>
<dbReference type="KEGG" id="chyd:H4K34_05395"/>
<evidence type="ECO:0000256" key="8">
    <source>
        <dbReference type="ARBA" id="ARBA00022777"/>
    </source>
</evidence>
<feature type="domain" description="Response regulatory" evidence="19">
    <location>
        <begin position="960"/>
        <end position="1076"/>
    </location>
</feature>
<feature type="modified residue" description="4-aspartylphosphate" evidence="15">
    <location>
        <position position="1009"/>
    </location>
</feature>
<evidence type="ECO:0000256" key="3">
    <source>
        <dbReference type="ARBA" id="ARBA00012438"/>
    </source>
</evidence>
<keyword evidence="4 15" id="KW-0597">Phosphoprotein</keyword>
<dbReference type="SMART" id="SM00448">
    <property type="entry name" value="REC"/>
    <property type="match status" value="2"/>
</dbReference>
<dbReference type="Pfam" id="PF13675">
    <property type="entry name" value="PilJ"/>
    <property type="match status" value="1"/>
</dbReference>
<evidence type="ECO:0000256" key="5">
    <source>
        <dbReference type="ARBA" id="ARBA00022679"/>
    </source>
</evidence>
<evidence type="ECO:0000256" key="13">
    <source>
        <dbReference type="ARBA" id="ARBA00064003"/>
    </source>
</evidence>
<dbReference type="InterPro" id="IPR029095">
    <property type="entry name" value="NarX-like_N"/>
</dbReference>
<keyword evidence="12 17" id="KW-0472">Membrane</keyword>
<sequence length="1083" mass="124251">MRNIKWAYISYILLIVFISFLLYLFLNSTHDMQLLDAQRINLAGRQRMLSQRLVKEALHITEFTQVREVQKSCSDLEQTIKNYREQEEALANGPLYWKVEKESRLTVDSLHERYLGLRNRYLATAQKVTAYCHGGMTANEARSLALEMLADSDAMLSYLEQVVREYSLDARIKNEEEHRLNTFAFLVVAFTFILLSILFFLPIFRQHKREYAARLKNLETSRETGKELGRLLEAEKDYNLELQRQRNALATSQEELKSYVKEIEMARMKLKDSESELLGVIDNLPVGAILVQGEDLLVNKQASEILGFSPDEIDSPEKYFEKVYREKSMDIVNQYREVLEQGGIDPFLFPIYRKDGEKRVIEFGGYKFNRGVVWTLNDITDKRSAERTLKRNEEAIRKLYSISADANLNFEEKVQQILELGTERFRMPSGVVTRFDSEGKTYEAEYAHSIHGTVEINRKLPLKGTLSALIRETHNAVSFHNEATAPDFVNQAENFPIKAYLGAPIETDSGFYGTLNFNSPKPVRSSFTDNDTDLLKLIARWLGAEISAEQSRRQLVEAKEKAELAATAKSEFLATMSHEIRTPMNGVIGMTSLLLQTKLDDEQKDYVNTIRLSGDTLLSIINDILDFSKIEAGNMDLEEYPFSIKQCVEESVELLANKISEKNLELIYSIDPKIPNYIIGDITRLRQILINLLNNAVKFTEAGEIEIRAELQNYSKQEYEVHFMVRDTGIGMSKAQQEKLFKAFSQADSSTTRKYGGTGLGLAISQRLTRLMKGDIWVESKPGQGSSFHFTIKVEQAEDQIDKNEERILSLLKNRKVMVIDDNHTNLRVFIKQLRIWGMQAFSESDSRIGLETLIKEKFDLLITDFEMPMMNGLDLSKKIKEAKPDLPIIMLSSAYLELPEKEKHALFKYYLSKPVKHSQLMTCMGEIFKDSSAPQEVKIQKELSTEELLEDLGNRFPLRILLAEDNAVNQKLAVLTLKKMGYSTDIAGNGLEVLQALERQQYDLIFMDIQMPEMDGMKATHEIIAKYGDERPVIIAMTANAMEGDREKFLDVGMDDYVTKPINLRVIQNMLRKVYLKEYSQE</sequence>
<evidence type="ECO:0000256" key="11">
    <source>
        <dbReference type="ARBA" id="ARBA00023012"/>
    </source>
</evidence>
<dbReference type="Gene3D" id="3.30.450.20">
    <property type="entry name" value="PAS domain"/>
    <property type="match status" value="1"/>
</dbReference>
<dbReference type="GO" id="GO:0005524">
    <property type="term" value="F:ATP binding"/>
    <property type="evidence" value="ECO:0007669"/>
    <property type="project" value="UniProtKB-KW"/>
</dbReference>
<dbReference type="CDD" id="cd00082">
    <property type="entry name" value="HisKA"/>
    <property type="match status" value="1"/>
</dbReference>
<evidence type="ECO:0000256" key="16">
    <source>
        <dbReference type="SAM" id="Coils"/>
    </source>
</evidence>
<dbReference type="EMBL" id="CP060139">
    <property type="protein sequence ID" value="QNR25275.1"/>
    <property type="molecule type" value="Genomic_DNA"/>
</dbReference>
<dbReference type="Pfam" id="PF02518">
    <property type="entry name" value="HATPase_c"/>
    <property type="match status" value="1"/>
</dbReference>
<dbReference type="SUPFAM" id="SSF47384">
    <property type="entry name" value="Homodimeric domain of signal transducing histidine kinase"/>
    <property type="match status" value="1"/>
</dbReference>
<dbReference type="PROSITE" id="PS50109">
    <property type="entry name" value="HIS_KIN"/>
    <property type="match status" value="1"/>
</dbReference>
<dbReference type="AlphaFoldDB" id="A0A7H0VHS7"/>
<evidence type="ECO:0000256" key="17">
    <source>
        <dbReference type="SAM" id="Phobius"/>
    </source>
</evidence>
<evidence type="ECO:0000256" key="9">
    <source>
        <dbReference type="ARBA" id="ARBA00022840"/>
    </source>
</evidence>
<evidence type="ECO:0000259" key="19">
    <source>
        <dbReference type="PROSITE" id="PS50110"/>
    </source>
</evidence>
<dbReference type="EC" id="2.7.13.3" evidence="3"/>
<dbReference type="SMART" id="SM00387">
    <property type="entry name" value="HATPase_c"/>
    <property type="match status" value="1"/>
</dbReference>
<feature type="coiled-coil region" evidence="16">
    <location>
        <begin position="235"/>
        <end position="276"/>
    </location>
</feature>
<dbReference type="InterPro" id="IPR004358">
    <property type="entry name" value="Sig_transdc_His_kin-like_C"/>
</dbReference>
<evidence type="ECO:0000256" key="14">
    <source>
        <dbReference type="ARBA" id="ARBA00068150"/>
    </source>
</evidence>
<evidence type="ECO:0000313" key="22">
    <source>
        <dbReference type="Proteomes" id="UP000516305"/>
    </source>
</evidence>
<dbReference type="InterPro" id="IPR000014">
    <property type="entry name" value="PAS"/>
</dbReference>
<dbReference type="InterPro" id="IPR035965">
    <property type="entry name" value="PAS-like_dom_sf"/>
</dbReference>
<dbReference type="GO" id="GO:0016020">
    <property type="term" value="C:membrane"/>
    <property type="evidence" value="ECO:0007669"/>
    <property type="project" value="UniProtKB-SubCell"/>
</dbReference>
<dbReference type="Pfam" id="PF00512">
    <property type="entry name" value="HisKA"/>
    <property type="match status" value="1"/>
</dbReference>
<keyword evidence="5" id="KW-0808">Transferase</keyword>
<dbReference type="InterPro" id="IPR003661">
    <property type="entry name" value="HisK_dim/P_dom"/>
</dbReference>
<comment type="subunit">
    <text evidence="13">At low DSF concentrations, interacts with RpfF.</text>
</comment>
<keyword evidence="9" id="KW-0067">ATP-binding</keyword>
<evidence type="ECO:0000256" key="7">
    <source>
        <dbReference type="ARBA" id="ARBA00022741"/>
    </source>
</evidence>
<dbReference type="PROSITE" id="PS50110">
    <property type="entry name" value="RESPONSE_REGULATORY"/>
    <property type="match status" value="2"/>
</dbReference>
<dbReference type="Gene3D" id="1.10.287.130">
    <property type="match status" value="1"/>
</dbReference>
<feature type="domain" description="PAS" evidence="20">
    <location>
        <begin position="273"/>
        <end position="342"/>
    </location>
</feature>
<dbReference type="PANTHER" id="PTHR45339:SF1">
    <property type="entry name" value="HYBRID SIGNAL TRANSDUCTION HISTIDINE KINASE J"/>
    <property type="match status" value="1"/>
</dbReference>
<dbReference type="InterPro" id="IPR029016">
    <property type="entry name" value="GAF-like_dom_sf"/>
</dbReference>
<dbReference type="FunFam" id="1.10.287.130:FF:000002">
    <property type="entry name" value="Two-component osmosensing histidine kinase"/>
    <property type="match status" value="1"/>
</dbReference>
<dbReference type="SMART" id="SM00065">
    <property type="entry name" value="GAF"/>
    <property type="match status" value="1"/>
</dbReference>
<evidence type="ECO:0000256" key="4">
    <source>
        <dbReference type="ARBA" id="ARBA00022553"/>
    </source>
</evidence>
<dbReference type="InterPro" id="IPR001789">
    <property type="entry name" value="Sig_transdc_resp-reg_receiver"/>
</dbReference>
<dbReference type="SUPFAM" id="SSF55874">
    <property type="entry name" value="ATPase domain of HSP90 chaperone/DNA topoisomerase II/histidine kinase"/>
    <property type="match status" value="1"/>
</dbReference>
<evidence type="ECO:0000256" key="15">
    <source>
        <dbReference type="PROSITE-ProRule" id="PRU00169"/>
    </source>
</evidence>
<dbReference type="Proteomes" id="UP000516305">
    <property type="component" value="Chromosome"/>
</dbReference>
<dbReference type="FunFam" id="3.30.565.10:FF:000010">
    <property type="entry name" value="Sensor histidine kinase RcsC"/>
    <property type="match status" value="1"/>
</dbReference>
<feature type="domain" description="Histidine kinase" evidence="18">
    <location>
        <begin position="575"/>
        <end position="796"/>
    </location>
</feature>
<dbReference type="InterPro" id="IPR036890">
    <property type="entry name" value="HATPase_C_sf"/>
</dbReference>